<protein>
    <submittedName>
        <fullName evidence="2">Class I SAM-dependent methyltransferase</fullName>
    </submittedName>
</protein>
<dbReference type="GO" id="GO:0032259">
    <property type="term" value="P:methylation"/>
    <property type="evidence" value="ECO:0007669"/>
    <property type="project" value="UniProtKB-KW"/>
</dbReference>
<evidence type="ECO:0000313" key="2">
    <source>
        <dbReference type="EMBL" id="MBE9222944.1"/>
    </source>
</evidence>
<reference evidence="2 3" key="1">
    <citation type="submission" date="2020-10" db="EMBL/GenBank/DDBJ databases">
        <authorList>
            <person name="Castelo-Branco R."/>
            <person name="Eusebio N."/>
            <person name="Adriana R."/>
            <person name="Vieira A."/>
            <person name="Brugerolle De Fraissinette N."/>
            <person name="Rezende De Castro R."/>
            <person name="Schneider M.P."/>
            <person name="Vasconcelos V."/>
            <person name="Leao P.N."/>
        </authorList>
    </citation>
    <scope>NUCLEOTIDE SEQUENCE [LARGE SCALE GENOMIC DNA]</scope>
    <source>
        <strain evidence="2 3">LEGE 03274</strain>
    </source>
</reference>
<dbReference type="PANTHER" id="PTHR43591:SF24">
    <property type="entry name" value="2-METHOXY-6-POLYPRENYL-1,4-BENZOQUINOL METHYLASE, MITOCHONDRIAL"/>
    <property type="match status" value="1"/>
</dbReference>
<dbReference type="GO" id="GO:0008168">
    <property type="term" value="F:methyltransferase activity"/>
    <property type="evidence" value="ECO:0007669"/>
    <property type="project" value="UniProtKB-KW"/>
</dbReference>
<dbReference type="Proteomes" id="UP000654604">
    <property type="component" value="Unassembled WGS sequence"/>
</dbReference>
<dbReference type="PANTHER" id="PTHR43591">
    <property type="entry name" value="METHYLTRANSFERASE"/>
    <property type="match status" value="1"/>
</dbReference>
<dbReference type="SUPFAM" id="SSF53335">
    <property type="entry name" value="S-adenosyl-L-methionine-dependent methyltransferases"/>
    <property type="match status" value="1"/>
</dbReference>
<sequence>MIDRTLEPEVMDNEEEAMEYDAMDFKEVNRDFALLVSEITPQNSLILDLGTGTARIPIIFSQMRPDCQIRAIDLAPSMLKIAQKNIDLARKNSQIKLELADSKKLNYEDNSFDVVMSNSLVHHIPNPFDLFQEIDRVVKPEGKVIIRDLLRPTSSQEVIDIVAQANLDYSPRQKQLFQDSLHASLTIEEVKTIIHKLQWQKVNIYQSSNRHWTLEKN</sequence>
<evidence type="ECO:0000259" key="1">
    <source>
        <dbReference type="Pfam" id="PF08241"/>
    </source>
</evidence>
<evidence type="ECO:0000313" key="3">
    <source>
        <dbReference type="Proteomes" id="UP000654604"/>
    </source>
</evidence>
<dbReference type="CDD" id="cd02440">
    <property type="entry name" value="AdoMet_MTases"/>
    <property type="match status" value="1"/>
</dbReference>
<feature type="domain" description="Methyltransferase type 11" evidence="1">
    <location>
        <begin position="47"/>
        <end position="146"/>
    </location>
</feature>
<accession>A0ABR9V4Y1</accession>
<dbReference type="InterPro" id="IPR029063">
    <property type="entry name" value="SAM-dependent_MTases_sf"/>
</dbReference>
<keyword evidence="3" id="KW-1185">Reference proteome</keyword>
<dbReference type="Pfam" id="PF08241">
    <property type="entry name" value="Methyltransf_11"/>
    <property type="match status" value="1"/>
</dbReference>
<dbReference type="EMBL" id="JADEWC010000020">
    <property type="protein sequence ID" value="MBE9222944.1"/>
    <property type="molecule type" value="Genomic_DNA"/>
</dbReference>
<dbReference type="Gene3D" id="3.40.50.150">
    <property type="entry name" value="Vaccinia Virus protein VP39"/>
    <property type="match status" value="1"/>
</dbReference>
<keyword evidence="2" id="KW-0808">Transferase</keyword>
<keyword evidence="2" id="KW-0489">Methyltransferase</keyword>
<proteinExistence type="predicted"/>
<dbReference type="InterPro" id="IPR013216">
    <property type="entry name" value="Methyltransf_11"/>
</dbReference>
<gene>
    <name evidence="2" type="ORF">IQ215_09585</name>
</gene>
<name>A0ABR9V4Y1_9CHRO</name>
<organism evidence="2 3">
    <name type="scientific">Cyanobacterium stanieri LEGE 03274</name>
    <dbReference type="NCBI Taxonomy" id="1828756"/>
    <lineage>
        <taxon>Bacteria</taxon>
        <taxon>Bacillati</taxon>
        <taxon>Cyanobacteriota</taxon>
        <taxon>Cyanophyceae</taxon>
        <taxon>Oscillatoriophycideae</taxon>
        <taxon>Chroococcales</taxon>
        <taxon>Geminocystaceae</taxon>
        <taxon>Cyanobacterium</taxon>
    </lineage>
</organism>
<comment type="caution">
    <text evidence="2">The sequence shown here is derived from an EMBL/GenBank/DDBJ whole genome shotgun (WGS) entry which is preliminary data.</text>
</comment>